<dbReference type="AlphaFoldDB" id="A0A7G8PUY3"/>
<keyword evidence="2" id="KW-1133">Transmembrane helix</keyword>
<dbReference type="PROSITE" id="PS50005">
    <property type="entry name" value="TPR"/>
    <property type="match status" value="1"/>
</dbReference>
<name>A0A7G8PUY3_9FLAO</name>
<keyword evidence="2" id="KW-0812">Transmembrane</keyword>
<gene>
    <name evidence="3" type="ORF">ALE3EI_1592</name>
</gene>
<dbReference type="EMBL" id="CP052909">
    <property type="protein sequence ID" value="QNJ98149.1"/>
    <property type="molecule type" value="Genomic_DNA"/>
</dbReference>
<evidence type="ECO:0000256" key="1">
    <source>
        <dbReference type="PROSITE-ProRule" id="PRU00339"/>
    </source>
</evidence>
<evidence type="ECO:0000313" key="4">
    <source>
        <dbReference type="Proteomes" id="UP000515514"/>
    </source>
</evidence>
<keyword evidence="4" id="KW-1185">Reference proteome</keyword>
<evidence type="ECO:0000313" key="3">
    <source>
        <dbReference type="EMBL" id="QNJ98149.1"/>
    </source>
</evidence>
<dbReference type="RefSeq" id="WP_186987767.1">
    <property type="nucleotide sequence ID" value="NZ_CP052909.1"/>
</dbReference>
<dbReference type="Gene3D" id="1.25.40.10">
    <property type="entry name" value="Tetratricopeptide repeat domain"/>
    <property type="match status" value="1"/>
</dbReference>
<keyword evidence="2" id="KW-0472">Membrane</keyword>
<proteinExistence type="predicted"/>
<protein>
    <submittedName>
        <fullName evidence="3">Uncharacterized protein</fullName>
    </submittedName>
</protein>
<keyword evidence="1" id="KW-0802">TPR repeat</keyword>
<dbReference type="SMART" id="SM00028">
    <property type="entry name" value="TPR"/>
    <property type="match status" value="1"/>
</dbReference>
<sequence>MGGGGSIQGFNNSLKENRKLLKKTRFFPAERSFLNRKREYVKRAGGVESLRNASKEELLAIRNSIVAKRKKDSLVTIVLFVILASVVAYFSVDYFKTNPNYVSEEERLEIKNNNEKYNFYISDGDSYLNKGQWHNAIFQYNKALEIFPNNYDALYRSVYAQVYRCRNTKENCESAKSNLEQLLNKFPEKQDLIELEQVLVFVDPI</sequence>
<organism evidence="3 4">
    <name type="scientific">Constantimarinum furrinae</name>
    <dbReference type="NCBI Taxonomy" id="2562285"/>
    <lineage>
        <taxon>Bacteria</taxon>
        <taxon>Pseudomonadati</taxon>
        <taxon>Bacteroidota</taxon>
        <taxon>Flavobacteriia</taxon>
        <taxon>Flavobacteriales</taxon>
        <taxon>Flavobacteriaceae</taxon>
        <taxon>Altibacter/Constantimarinum group</taxon>
        <taxon>Constantimarinum</taxon>
    </lineage>
</organism>
<dbReference type="KEGG" id="alti:ALE3EI_1592"/>
<feature type="repeat" description="TPR" evidence="1">
    <location>
        <begin position="117"/>
        <end position="150"/>
    </location>
</feature>
<evidence type="ECO:0000256" key="2">
    <source>
        <dbReference type="SAM" id="Phobius"/>
    </source>
</evidence>
<dbReference type="InterPro" id="IPR019734">
    <property type="entry name" value="TPR_rpt"/>
</dbReference>
<dbReference type="Proteomes" id="UP000515514">
    <property type="component" value="Chromosome"/>
</dbReference>
<accession>A0A7G8PUY3</accession>
<dbReference type="InterPro" id="IPR011990">
    <property type="entry name" value="TPR-like_helical_dom_sf"/>
</dbReference>
<reference evidence="3 4" key="1">
    <citation type="submission" date="2020-04" db="EMBL/GenBank/DDBJ databases">
        <title>Genome sequence of Altibacter aquimarinus strain ALE3EI.</title>
        <authorList>
            <person name="Oh H.-M."/>
            <person name="Jang D."/>
        </authorList>
    </citation>
    <scope>NUCLEOTIDE SEQUENCE [LARGE SCALE GENOMIC DNA]</scope>
    <source>
        <strain evidence="3 4">ALE3EI</strain>
    </source>
</reference>
<feature type="transmembrane region" description="Helical" evidence="2">
    <location>
        <begin position="74"/>
        <end position="92"/>
    </location>
</feature>
<dbReference type="SUPFAM" id="SSF48452">
    <property type="entry name" value="TPR-like"/>
    <property type="match status" value="1"/>
</dbReference>